<feature type="compositionally biased region" description="Low complexity" evidence="6">
    <location>
        <begin position="66"/>
        <end position="76"/>
    </location>
</feature>
<evidence type="ECO:0000256" key="5">
    <source>
        <dbReference type="ARBA" id="ARBA00023242"/>
    </source>
</evidence>
<accession>C1MT98</accession>
<dbReference type="InterPro" id="IPR036955">
    <property type="entry name" value="AP2/ERF_dom_sf"/>
</dbReference>
<reference evidence="8 9" key="1">
    <citation type="journal article" date="2009" name="Science">
        <title>Green evolution and dynamic adaptations revealed by genomes of the marine picoeukaryotes Micromonas.</title>
        <authorList>
            <person name="Worden A.Z."/>
            <person name="Lee J.H."/>
            <person name="Mock T."/>
            <person name="Rouze P."/>
            <person name="Simmons M.P."/>
            <person name="Aerts A.L."/>
            <person name="Allen A.E."/>
            <person name="Cuvelier M.L."/>
            <person name="Derelle E."/>
            <person name="Everett M.V."/>
            <person name="Foulon E."/>
            <person name="Grimwood J."/>
            <person name="Gundlach H."/>
            <person name="Henrissat B."/>
            <person name="Napoli C."/>
            <person name="McDonald S.M."/>
            <person name="Parker M.S."/>
            <person name="Rombauts S."/>
            <person name="Salamov A."/>
            <person name="Von Dassow P."/>
            <person name="Badger J.H."/>
            <person name="Coutinho P.M."/>
            <person name="Demir E."/>
            <person name="Dubchak I."/>
            <person name="Gentemann C."/>
            <person name="Eikrem W."/>
            <person name="Gready J.E."/>
            <person name="John U."/>
            <person name="Lanier W."/>
            <person name="Lindquist E.A."/>
            <person name="Lucas S."/>
            <person name="Mayer K.F."/>
            <person name="Moreau H."/>
            <person name="Not F."/>
            <person name="Otillar R."/>
            <person name="Panaud O."/>
            <person name="Pangilinan J."/>
            <person name="Paulsen I."/>
            <person name="Piegu B."/>
            <person name="Poliakov A."/>
            <person name="Robbens S."/>
            <person name="Schmutz J."/>
            <person name="Toulza E."/>
            <person name="Wyss T."/>
            <person name="Zelensky A."/>
            <person name="Zhou K."/>
            <person name="Armbrust E.V."/>
            <person name="Bhattacharya D."/>
            <person name="Goodenough U.W."/>
            <person name="Van de Peer Y."/>
            <person name="Grigoriev I.V."/>
        </authorList>
    </citation>
    <scope>NUCLEOTIDE SEQUENCE [LARGE SCALE GENOMIC DNA]</scope>
    <source>
        <strain evidence="8 9">CCMP1545</strain>
    </source>
</reference>
<dbReference type="AlphaFoldDB" id="C1MT98"/>
<keyword evidence="4" id="KW-0804">Transcription</keyword>
<dbReference type="SUPFAM" id="SSF54171">
    <property type="entry name" value="DNA-binding domain"/>
    <property type="match status" value="3"/>
</dbReference>
<dbReference type="OMA" id="GYHANEM"/>
<feature type="compositionally biased region" description="Basic and acidic residues" evidence="6">
    <location>
        <begin position="77"/>
        <end position="88"/>
    </location>
</feature>
<protein>
    <submittedName>
        <fullName evidence="8">Predicted protein</fullName>
    </submittedName>
</protein>
<evidence type="ECO:0000313" key="9">
    <source>
        <dbReference type="Proteomes" id="UP000001876"/>
    </source>
</evidence>
<dbReference type="EMBL" id="GG663739">
    <property type="protein sequence ID" value="EEH57282.1"/>
    <property type="molecule type" value="Genomic_DNA"/>
</dbReference>
<organism evidence="9">
    <name type="scientific">Micromonas pusilla (strain CCMP1545)</name>
    <name type="common">Picoplanktonic green alga</name>
    <dbReference type="NCBI Taxonomy" id="564608"/>
    <lineage>
        <taxon>Eukaryota</taxon>
        <taxon>Viridiplantae</taxon>
        <taxon>Chlorophyta</taxon>
        <taxon>Mamiellophyceae</taxon>
        <taxon>Mamiellales</taxon>
        <taxon>Mamiellaceae</taxon>
        <taxon>Micromonas</taxon>
    </lineage>
</organism>
<keyword evidence="9" id="KW-1185">Reference proteome</keyword>
<evidence type="ECO:0000256" key="3">
    <source>
        <dbReference type="ARBA" id="ARBA00023125"/>
    </source>
</evidence>
<dbReference type="PANTHER" id="PTHR31194">
    <property type="entry name" value="SHN SHINE , DNA BINDING / TRANSCRIPTION FACTOR"/>
    <property type="match status" value="1"/>
</dbReference>
<dbReference type="Proteomes" id="UP000001876">
    <property type="component" value="Unassembled WGS sequence"/>
</dbReference>
<evidence type="ECO:0000313" key="8">
    <source>
        <dbReference type="EMBL" id="EEH57282.1"/>
    </source>
</evidence>
<comment type="subcellular location">
    <subcellularLocation>
        <location evidence="1">Nucleus</location>
    </subcellularLocation>
</comment>
<dbReference type="InterPro" id="IPR001471">
    <property type="entry name" value="AP2/ERF_dom"/>
</dbReference>
<feature type="domain" description="AP2/ERF" evidence="7">
    <location>
        <begin position="277"/>
        <end position="341"/>
    </location>
</feature>
<evidence type="ECO:0000256" key="6">
    <source>
        <dbReference type="SAM" id="MobiDB-lite"/>
    </source>
</evidence>
<feature type="compositionally biased region" description="Basic and acidic residues" evidence="6">
    <location>
        <begin position="17"/>
        <end position="30"/>
    </location>
</feature>
<feature type="region of interest" description="Disordered" evidence="6">
    <location>
        <begin position="1"/>
        <end position="88"/>
    </location>
</feature>
<dbReference type="GO" id="GO:0003677">
    <property type="term" value="F:DNA binding"/>
    <property type="evidence" value="ECO:0007669"/>
    <property type="project" value="UniProtKB-KW"/>
</dbReference>
<evidence type="ECO:0000256" key="4">
    <source>
        <dbReference type="ARBA" id="ARBA00023163"/>
    </source>
</evidence>
<gene>
    <name evidence="8" type="ORF">MICPUCDRAFT_57988</name>
</gene>
<dbReference type="GO" id="GO:0005634">
    <property type="term" value="C:nucleus"/>
    <property type="evidence" value="ECO:0007669"/>
    <property type="project" value="UniProtKB-SubCell"/>
</dbReference>
<keyword evidence="2" id="KW-0805">Transcription regulation</keyword>
<dbReference type="PANTHER" id="PTHR31194:SF189">
    <property type="entry name" value="AP2_ERF DOMAIN-CONTAINING PROTEIN"/>
    <property type="match status" value="1"/>
</dbReference>
<feature type="compositionally biased region" description="Basic and acidic residues" evidence="6">
    <location>
        <begin position="1"/>
        <end position="10"/>
    </location>
</feature>
<sequence length="419" mass="45815">MKHDAKKRALETAAALGDEHDLEQRHDQHASKVARVFPTSDNHGGLGSTPPRNVDTEDELEGADGGARADALAPDDAAGKRDAAKKEGKPTRYKGVYIDRNVSNKWKSSIRLNQREVHLGYYESEEEASRAYDQACICVKGETKNHPMETYDRVLIEELTAMNKDVELLRRKIGVGHASRDCSSKHRGVCFEKKTKKWRAEVQINGKKESLGYHAVEDDAVRAYDKACIVLKGERAKTNHPLETYADEMEQLGKWTFEQYQGTLKTNARRHASWTSKYRGVRQHTHNQKQGGQSVKWRAEITIDGKKKSLGYHDTEDAAARAYDDAFVIMKGCRRELLNFPDRSMIDVVGGAAGGAEGAEGGGADHASLTAAGRAFGAVGATTKSVGGVKGKKVAAAAAQKAQEGAVQPGNFIASLEDP</sequence>
<dbReference type="SMART" id="SM00380">
    <property type="entry name" value="AP2"/>
    <property type="match status" value="3"/>
</dbReference>
<keyword evidence="3" id="KW-0238">DNA-binding</keyword>
<dbReference type="STRING" id="564608.C1MT98"/>
<feature type="domain" description="AP2/ERF" evidence="7">
    <location>
        <begin position="185"/>
        <end position="241"/>
    </location>
</feature>
<feature type="domain" description="AP2/ERF" evidence="7">
    <location>
        <begin position="92"/>
        <end position="152"/>
    </location>
</feature>
<dbReference type="InterPro" id="IPR016177">
    <property type="entry name" value="DNA-bd_dom_sf"/>
</dbReference>
<evidence type="ECO:0000256" key="2">
    <source>
        <dbReference type="ARBA" id="ARBA00023015"/>
    </source>
</evidence>
<dbReference type="InterPro" id="IPR050913">
    <property type="entry name" value="AP2/ERF_ERF"/>
</dbReference>
<evidence type="ECO:0000256" key="1">
    <source>
        <dbReference type="ARBA" id="ARBA00004123"/>
    </source>
</evidence>
<proteinExistence type="predicted"/>
<dbReference type="OrthoDB" id="550275at2759"/>
<keyword evidence="5" id="KW-0539">Nucleus</keyword>
<dbReference type="GO" id="GO:0003700">
    <property type="term" value="F:DNA-binding transcription factor activity"/>
    <property type="evidence" value="ECO:0007669"/>
    <property type="project" value="InterPro"/>
</dbReference>
<name>C1MT98_MICPC</name>
<dbReference type="Gene3D" id="3.30.730.10">
    <property type="entry name" value="AP2/ERF domain"/>
    <property type="match status" value="3"/>
</dbReference>
<dbReference type="PROSITE" id="PS51032">
    <property type="entry name" value="AP2_ERF"/>
    <property type="match status" value="3"/>
</dbReference>
<dbReference type="GeneID" id="9684266"/>
<dbReference type="KEGG" id="mpp:MICPUCDRAFT_57988"/>
<dbReference type="RefSeq" id="XP_003058827.1">
    <property type="nucleotide sequence ID" value="XM_003058781.1"/>
</dbReference>
<evidence type="ECO:0000259" key="7">
    <source>
        <dbReference type="PROSITE" id="PS51032"/>
    </source>
</evidence>